<sequence length="291" mass="30865">MADWAQFVRAGGMGADAMKPGQRPARELIDYHNRMAHAHEHGASIPAYSGIHYSLAEVSLDRPRDAKALSVYVPGARQTYGLGYEETLAAAAVQTATGNTPAALEWPVPFGSRDRAVEGYTGHVPLADSMLGLTTAERVRLSERRLAEGHLFHPHRDVRHEPAAQPHAGFPYAAEQVEGLAAQRQRLVDTRQQSAKQRAETLRHAVAVLSSRPGSAAAGRPSGPRVHSREVSRLVFDEGERGEQLGPRELPACSGAPAGRLARCARACDPGAGSGHARTAGVGLGAHADGG</sequence>
<gene>
    <name evidence="2" type="ORF">KFE25_009307</name>
</gene>
<feature type="region of interest" description="Disordered" evidence="1">
    <location>
        <begin position="272"/>
        <end position="291"/>
    </location>
</feature>
<organism evidence="2 3">
    <name type="scientific">Diacronema lutheri</name>
    <name type="common">Unicellular marine alga</name>
    <name type="synonym">Monochrysis lutheri</name>
    <dbReference type="NCBI Taxonomy" id="2081491"/>
    <lineage>
        <taxon>Eukaryota</taxon>
        <taxon>Haptista</taxon>
        <taxon>Haptophyta</taxon>
        <taxon>Pavlovophyceae</taxon>
        <taxon>Pavlovales</taxon>
        <taxon>Pavlovaceae</taxon>
        <taxon>Diacronema</taxon>
    </lineage>
</organism>
<dbReference type="Proteomes" id="UP000751190">
    <property type="component" value="Unassembled WGS sequence"/>
</dbReference>
<feature type="compositionally biased region" description="Gly residues" evidence="1">
    <location>
        <begin position="282"/>
        <end position="291"/>
    </location>
</feature>
<protein>
    <submittedName>
        <fullName evidence="2">Uncharacterized protein</fullName>
    </submittedName>
</protein>
<comment type="caution">
    <text evidence="2">The sequence shown here is derived from an EMBL/GenBank/DDBJ whole genome shotgun (WGS) entry which is preliminary data.</text>
</comment>
<dbReference type="OrthoDB" id="10425654at2759"/>
<evidence type="ECO:0000313" key="2">
    <source>
        <dbReference type="EMBL" id="KAG8470886.1"/>
    </source>
</evidence>
<reference evidence="2" key="1">
    <citation type="submission" date="2021-05" db="EMBL/GenBank/DDBJ databases">
        <title>The genome of the haptophyte Pavlova lutheri (Diacronema luteri, Pavlovales) - a model for lipid biosynthesis in eukaryotic algae.</title>
        <authorList>
            <person name="Hulatt C.J."/>
            <person name="Posewitz M.C."/>
        </authorList>
    </citation>
    <scope>NUCLEOTIDE SEQUENCE</scope>
    <source>
        <strain evidence="2">NIVA-4/92</strain>
    </source>
</reference>
<evidence type="ECO:0000313" key="3">
    <source>
        <dbReference type="Proteomes" id="UP000751190"/>
    </source>
</evidence>
<accession>A0A8J6CH81</accession>
<dbReference type="EMBL" id="JAGTXO010000001">
    <property type="protein sequence ID" value="KAG8470886.1"/>
    <property type="molecule type" value="Genomic_DNA"/>
</dbReference>
<keyword evidence="3" id="KW-1185">Reference proteome</keyword>
<dbReference type="AlphaFoldDB" id="A0A8J6CH81"/>
<proteinExistence type="predicted"/>
<name>A0A8J6CH81_DIALT</name>
<evidence type="ECO:0000256" key="1">
    <source>
        <dbReference type="SAM" id="MobiDB-lite"/>
    </source>
</evidence>